<name>A0ACD3SN00_9BURK</name>
<reference evidence="1" key="1">
    <citation type="submission" date="2019-05" db="EMBL/GenBank/DDBJ databases">
        <title>Revised genome assembly of Burkholderiaceae (previously Ralstonia) sp. PBA.</title>
        <authorList>
            <person name="Gan H.M."/>
        </authorList>
    </citation>
    <scope>NUCLEOTIDE SEQUENCE</scope>
    <source>
        <strain evidence="1">PBA</strain>
    </source>
</reference>
<accession>A0ACD3SN00</accession>
<evidence type="ECO:0000313" key="2">
    <source>
        <dbReference type="Proteomes" id="UP000004277"/>
    </source>
</evidence>
<gene>
    <name evidence="1" type="ORF">MW7_012950</name>
</gene>
<keyword evidence="2" id="KW-1185">Reference proteome</keyword>
<sequence length="568" mass="60215">MNAVTAVPAGETTKHAMVRTLTELDVEYAFTLPGLGVTWMLDEFYAKRKDLRVVLTRGEQVASIMAQVVGRLTGKPGVYMGQGPFASTTGAFGILEAYFSGSPMLVLTDTSCYDGFGMYGVYQTMTGDYGAADVRNVMKTMTKATYYATEPHEAVYAIQQAYKQANLPRQGPTAVVLKSPIIRREMPQQERVQLYPAQGYQEVVMPKPDGKGLAALAEMVRGAKRPVLVVGNGMQNARGRKAVAALAERFGLAVATSYNGKGIVDETSAVSVGMLGTWGMKSANAAVTSADVLVVVGASLGADYIKFRSADFIKPGVQRIAQIDVDPRNAGWVYPVELALCADGSDALEALLEHDLGAAQRDARLAWISDVNASHPVSLDVPAAAPGMLNNADIIKTLDTFLTPDDLLTLDAGTNRIWATTTLKIRTPGQLIVPGGIGGMGWGAPAAAATKLVHPEKNVVCLTGDGGFAMTMNVMATCVQENLPITVVVANNSGLGMVRDNLKERRIAVDFSTTDFAQIARGMGCRGVNVTTREQLAAALAEARASGVPTVIDVTVDPASSHVDVSDY</sequence>
<evidence type="ECO:0000313" key="1">
    <source>
        <dbReference type="EMBL" id="TMS57499.1"/>
    </source>
</evidence>
<protein>
    <submittedName>
        <fullName evidence="1">Thiamine pyrophosphate-binding protein</fullName>
    </submittedName>
</protein>
<organism evidence="1 2">
    <name type="scientific">Imbroritus primus</name>
    <dbReference type="NCBI Taxonomy" id="3058603"/>
    <lineage>
        <taxon>Bacteria</taxon>
        <taxon>Pseudomonadati</taxon>
        <taxon>Pseudomonadota</taxon>
        <taxon>Betaproteobacteria</taxon>
        <taxon>Burkholderiales</taxon>
        <taxon>Burkholderiaceae</taxon>
        <taxon>Imbroritus</taxon>
    </lineage>
</organism>
<dbReference type="EMBL" id="AKCV02000023">
    <property type="protein sequence ID" value="TMS57499.1"/>
    <property type="molecule type" value="Genomic_DNA"/>
</dbReference>
<comment type="caution">
    <text evidence="1">The sequence shown here is derived from an EMBL/GenBank/DDBJ whole genome shotgun (WGS) entry which is preliminary data.</text>
</comment>
<dbReference type="Proteomes" id="UP000004277">
    <property type="component" value="Unassembled WGS sequence"/>
</dbReference>
<proteinExistence type="predicted"/>